<reference evidence="1 2" key="1">
    <citation type="journal article" date="2016" name="Nat. Commun.">
        <title>Thousands of microbial genomes shed light on interconnected biogeochemical processes in an aquifer system.</title>
        <authorList>
            <person name="Anantharaman K."/>
            <person name="Brown C.T."/>
            <person name="Hug L.A."/>
            <person name="Sharon I."/>
            <person name="Castelle C.J."/>
            <person name="Probst A.J."/>
            <person name="Thomas B.C."/>
            <person name="Singh A."/>
            <person name="Wilkins M.J."/>
            <person name="Karaoz U."/>
            <person name="Brodie E.L."/>
            <person name="Williams K.H."/>
            <person name="Hubbard S.S."/>
            <person name="Banfield J.F."/>
        </authorList>
    </citation>
    <scope>NUCLEOTIDE SEQUENCE [LARGE SCALE GENOMIC DNA]</scope>
</reference>
<sequence length="221" mass="25099">MPGATERSSGFLQAEMGAPDAWGVGAAGQSSPRPEYMSVADWNRMNTTRLRGMQRKDGYGKERDEGCFNVSMYAMLAAYFPDMEWPEAQEYWDSIRPEFGDLLFGSTLQINYSSIQPALEKFRQYLRLTRLTTNNQGQAIIGRHIGEDYCDNNFIHSDDPLDLSDHVEPFCVLVYLPASDRAHFIALDGSDESRKHLQDMLARSFEVSAVLEFAPVLDFFR</sequence>
<accession>A0A1F5YN00</accession>
<gene>
    <name evidence="1" type="ORF">A2Z33_00040</name>
</gene>
<organism evidence="1 2">
    <name type="scientific">Candidatus Gottesmanbacteria bacterium RBG_16_52_11</name>
    <dbReference type="NCBI Taxonomy" id="1798374"/>
    <lineage>
        <taxon>Bacteria</taxon>
        <taxon>Candidatus Gottesmaniibacteriota</taxon>
    </lineage>
</organism>
<evidence type="ECO:0000313" key="1">
    <source>
        <dbReference type="EMBL" id="OGG01560.1"/>
    </source>
</evidence>
<evidence type="ECO:0000313" key="2">
    <source>
        <dbReference type="Proteomes" id="UP000178448"/>
    </source>
</evidence>
<protein>
    <submittedName>
        <fullName evidence="1">Uncharacterized protein</fullName>
    </submittedName>
</protein>
<dbReference type="AlphaFoldDB" id="A0A1F5YN00"/>
<comment type="caution">
    <text evidence="1">The sequence shown here is derived from an EMBL/GenBank/DDBJ whole genome shotgun (WGS) entry which is preliminary data.</text>
</comment>
<dbReference type="EMBL" id="MFJD01000014">
    <property type="protein sequence ID" value="OGG01560.1"/>
    <property type="molecule type" value="Genomic_DNA"/>
</dbReference>
<name>A0A1F5YN00_9BACT</name>
<dbReference type="Proteomes" id="UP000178448">
    <property type="component" value="Unassembled WGS sequence"/>
</dbReference>
<proteinExistence type="predicted"/>